<dbReference type="RefSeq" id="XP_003747730.1">
    <property type="nucleotide sequence ID" value="XM_003747682.2"/>
</dbReference>
<dbReference type="InterPro" id="IPR002999">
    <property type="entry name" value="Tudor"/>
</dbReference>
<feature type="region of interest" description="Disordered" evidence="1">
    <location>
        <begin position="251"/>
        <end position="270"/>
    </location>
</feature>
<feature type="domain" description="Tudor" evidence="2">
    <location>
        <begin position="355"/>
        <end position="418"/>
    </location>
</feature>
<feature type="compositionally biased region" description="Polar residues" evidence="1">
    <location>
        <begin position="255"/>
        <end position="270"/>
    </location>
</feature>
<protein>
    <submittedName>
        <fullName evidence="4">Uncharacterized protein LOC100907189</fullName>
    </submittedName>
</protein>
<dbReference type="SUPFAM" id="SSF63748">
    <property type="entry name" value="Tudor/PWWP/MBT"/>
    <property type="match status" value="1"/>
</dbReference>
<proteinExistence type="predicted"/>
<sequence length="863" mass="95100">MVPSVPSNSSETMYLVSSKLPDGDPRIVGKLSGLLITAPGPQGARVSQNPALRLGPEGQSAAEDTFPRINGEARKGEGAPQGITNARDIEMQLKEYMTAHAKSAQDLSSHVAQNDREIRKAAWARFLKPALLKAQADRRNEPAKQSASRTQAEDLIRNASPTRPGLDVPVLSNGQVDQEVKGIPGGSAHDDSCAPPISSRVVPRTPHSIPSMPSEVPKPLKVAPPPQTARSPVKVTPPPQTARSPVKVAPLPAMTGSNARTTSDGASGNQSKEYDFMRAIRTLNNRNIMPPGQECIRKKRRYAIGEWKSFLVTNFCPHHEAQDSFVVWISESEVDPELQKQLKLIDPRFVVPLESPMLGGAALINHGGKYRRVTIKETRYREATVQDVDTGDEIEVSSADLCSLPLVLKSIPPLALKVVVESGRITNAKRFESALRLAKEHRTITDGCAVTWDFVPKFVFRLPGCRALGVSKNLISLPWNKGVRSDPLSEQKLYDDLPAARLPRAGSLVRNCFVTHVEGSSVYLTWEALHNYEYQPQAEDIPLEFEVGKLCKLLWQTEPWTEMRGCIEVVEDDVVSIRWIDCGSVVDVSKECLHAMSAADVYSPLTVKAKLANFNAEELEYADSDLSQVLSSMKNLHIFVLDSNPVPAVLIFTEDFTEVKLENLEGLKALSQEGDPIAPMEPEAEAHVEEVTVVGIAAFAQIWVVPKEKVRELEEMEARLTRANPPPLVNCSRDTACSVMLDGLLRRASLRLRAGRRFLLRLLDRASEISAYEVFELPEEFRDLPSPSYRIALCPEQVKEAHFGRFIAALKRNPEVTLKRIPVESATVNGTESSSSPEVPSCFIQTTCGQDIISAYDLRDEPL</sequence>
<evidence type="ECO:0000313" key="3">
    <source>
        <dbReference type="Proteomes" id="UP000694867"/>
    </source>
</evidence>
<accession>A0AAJ6QY11</accession>
<evidence type="ECO:0000313" key="4">
    <source>
        <dbReference type="RefSeq" id="XP_003747730.1"/>
    </source>
</evidence>
<dbReference type="GeneID" id="100907189"/>
<gene>
    <name evidence="4" type="primary">LOC100907189</name>
</gene>
<name>A0AAJ6QY11_9ACAR</name>
<feature type="compositionally biased region" description="Polar residues" evidence="1">
    <location>
        <begin position="1"/>
        <end position="12"/>
    </location>
</feature>
<feature type="region of interest" description="Disordered" evidence="1">
    <location>
        <begin position="1"/>
        <end position="21"/>
    </location>
</feature>
<feature type="region of interest" description="Disordered" evidence="1">
    <location>
        <begin position="39"/>
        <end position="64"/>
    </location>
</feature>
<organism evidence="3 4">
    <name type="scientific">Galendromus occidentalis</name>
    <name type="common">western predatory mite</name>
    <dbReference type="NCBI Taxonomy" id="34638"/>
    <lineage>
        <taxon>Eukaryota</taxon>
        <taxon>Metazoa</taxon>
        <taxon>Ecdysozoa</taxon>
        <taxon>Arthropoda</taxon>
        <taxon>Chelicerata</taxon>
        <taxon>Arachnida</taxon>
        <taxon>Acari</taxon>
        <taxon>Parasitiformes</taxon>
        <taxon>Mesostigmata</taxon>
        <taxon>Gamasina</taxon>
        <taxon>Phytoseioidea</taxon>
        <taxon>Phytoseiidae</taxon>
        <taxon>Typhlodrominae</taxon>
        <taxon>Galendromus</taxon>
    </lineage>
</organism>
<dbReference type="Pfam" id="PF00567">
    <property type="entry name" value="TUDOR"/>
    <property type="match status" value="1"/>
</dbReference>
<evidence type="ECO:0000259" key="2">
    <source>
        <dbReference type="Pfam" id="PF00567"/>
    </source>
</evidence>
<dbReference type="Proteomes" id="UP000694867">
    <property type="component" value="Unplaced"/>
</dbReference>
<feature type="region of interest" description="Disordered" evidence="1">
    <location>
        <begin position="135"/>
        <end position="246"/>
    </location>
</feature>
<evidence type="ECO:0000256" key="1">
    <source>
        <dbReference type="SAM" id="MobiDB-lite"/>
    </source>
</evidence>
<keyword evidence="3" id="KW-1185">Reference proteome</keyword>
<reference evidence="4" key="1">
    <citation type="submission" date="2025-08" db="UniProtKB">
        <authorList>
            <consortium name="RefSeq"/>
        </authorList>
    </citation>
    <scope>IDENTIFICATION</scope>
</reference>
<dbReference type="KEGG" id="goe:100907189"/>
<dbReference type="AlphaFoldDB" id="A0AAJ6QY11"/>